<feature type="active site" description="Proton donor" evidence="16">
    <location>
        <position position="342"/>
    </location>
</feature>
<evidence type="ECO:0000256" key="11">
    <source>
        <dbReference type="ARBA" id="ARBA00031642"/>
    </source>
</evidence>
<dbReference type="Gene3D" id="3.40.50.1240">
    <property type="entry name" value="Phosphoglycerate mutase-like"/>
    <property type="match status" value="1"/>
</dbReference>
<dbReference type="GO" id="GO:0034417">
    <property type="term" value="F:bisphosphoglycerate 3-phosphatase activity"/>
    <property type="evidence" value="ECO:0007669"/>
    <property type="project" value="UniProtKB-EC"/>
</dbReference>
<dbReference type="InterPro" id="IPR029033">
    <property type="entry name" value="His_PPase_superfam"/>
</dbReference>
<gene>
    <name evidence="20" type="ORF">g.14797</name>
</gene>
<dbReference type="SUPFAM" id="SSF53254">
    <property type="entry name" value="Phosphoglycerate mutase-like"/>
    <property type="match status" value="1"/>
</dbReference>
<keyword evidence="8" id="KW-0378">Hydrolase</keyword>
<keyword evidence="18" id="KW-1133">Transmembrane helix</keyword>
<evidence type="ECO:0000256" key="14">
    <source>
        <dbReference type="ARBA" id="ARBA00043691"/>
    </source>
</evidence>
<evidence type="ECO:0000256" key="15">
    <source>
        <dbReference type="ARBA" id="ARBA00043832"/>
    </source>
</evidence>
<feature type="active site" description="Nucleophile" evidence="16">
    <location>
        <position position="77"/>
    </location>
</feature>
<evidence type="ECO:0000256" key="8">
    <source>
        <dbReference type="ARBA" id="ARBA00022801"/>
    </source>
</evidence>
<evidence type="ECO:0000256" key="17">
    <source>
        <dbReference type="PIRSR" id="PIRSR000894-2"/>
    </source>
</evidence>
<comment type="catalytic activity">
    <reaction evidence="13">
        <text>1D-myo-inositol 1,2,4,5,6-pentakisphosphate + H2O = 1D-myo-inositol 1,2,5,6-tetrakisphosphate + phosphate</text>
        <dbReference type="Rhea" id="RHEA:77115"/>
        <dbReference type="ChEBI" id="CHEBI:15377"/>
        <dbReference type="ChEBI" id="CHEBI:43474"/>
        <dbReference type="ChEBI" id="CHEBI:57798"/>
        <dbReference type="ChEBI" id="CHEBI:195535"/>
        <dbReference type="EC" id="3.1.3.62"/>
    </reaction>
    <physiologicalReaction direction="left-to-right" evidence="13">
        <dbReference type="Rhea" id="RHEA:77116"/>
    </physiologicalReaction>
</comment>
<dbReference type="GO" id="GO:0052745">
    <property type="term" value="F:inositol phosphate phosphatase activity"/>
    <property type="evidence" value="ECO:0007669"/>
    <property type="project" value="TreeGrafter"/>
</dbReference>
<comment type="similarity">
    <text evidence="2">Belongs to the histidine acid phosphatase family. MINPP1 subfamily.</text>
</comment>
<sequence>MCSDSVTAMTSPRVLLLVLIGCLRVTSSRSQDHCYADNKTPYLNFSSKTAYEHVYNKEGIPPVPGCKPLQLWLVCRHGTRYPGYNSFQWFDNLKVIRDGIVINYIANKTTLCSADIENLKAWQFDVNTTEANKLTSQGRQDLYELGQRFRSYFPELLNSSYSPDKFIFRHTNTNRTAESAKYFAKGVFGSTFDTPLPPAFSKDRLIQPYKICDAWQNLTKSKGEQKQFLETQFISQVIANVSSRLGLNISLDVMLDMYDGCRYQASWNVTATSPWCAVFSKNDLEVLEYSEDLKYYYKAGPGRDLNRRLACPLLRDLISQFSAVEALPDADHPAALLYFTHDYMVNILGVGLGLVNNSFPLTAYNYPQQQNRQFRTSRTVPFAANLLAVLYRCTQGEPLQVRFYHSEHAIDLPGCVGGQCSWTDIKLKFAATVNASTCTNFSYCTTASSTTFPLASPVLLISVLVAVVYMCLRNT</sequence>
<evidence type="ECO:0000256" key="18">
    <source>
        <dbReference type="SAM" id="Phobius"/>
    </source>
</evidence>
<dbReference type="PIRSF" id="PIRSF000894">
    <property type="entry name" value="Acid_phosphatase"/>
    <property type="match status" value="1"/>
</dbReference>
<dbReference type="AlphaFoldDB" id="A0A1B6KA08"/>
<feature type="transmembrane region" description="Helical" evidence="18">
    <location>
        <begin position="452"/>
        <end position="472"/>
    </location>
</feature>
<evidence type="ECO:0000256" key="2">
    <source>
        <dbReference type="ARBA" id="ARBA00008422"/>
    </source>
</evidence>
<dbReference type="InterPro" id="IPR000560">
    <property type="entry name" value="His_Pase_clade-2"/>
</dbReference>
<dbReference type="PANTHER" id="PTHR20963">
    <property type="entry name" value="MULTIPLE INOSITOL POLYPHOSPHATE PHOSPHATASE-RELATED"/>
    <property type="match status" value="1"/>
</dbReference>
<reference evidence="20" key="1">
    <citation type="submission" date="2015-11" db="EMBL/GenBank/DDBJ databases">
        <title>De novo transcriptome assembly of four potential Pierce s Disease insect vectors from Arizona vineyards.</title>
        <authorList>
            <person name="Tassone E.E."/>
        </authorList>
    </citation>
    <scope>NUCLEOTIDE SEQUENCE</scope>
</reference>
<comment type="catalytic activity">
    <reaction evidence="15">
        <text>(2R)-2,3-bisphosphoglycerate + H2O = (2R)-2-phosphoglycerate + phosphate</text>
        <dbReference type="Rhea" id="RHEA:27381"/>
        <dbReference type="ChEBI" id="CHEBI:15377"/>
        <dbReference type="ChEBI" id="CHEBI:43474"/>
        <dbReference type="ChEBI" id="CHEBI:58248"/>
        <dbReference type="ChEBI" id="CHEBI:58289"/>
        <dbReference type="EC" id="3.1.3.80"/>
    </reaction>
    <physiologicalReaction direction="left-to-right" evidence="15">
        <dbReference type="Rhea" id="RHEA:27382"/>
    </physiologicalReaction>
</comment>
<keyword evidence="7 19" id="KW-0732">Signal</keyword>
<comment type="subcellular location">
    <subcellularLocation>
        <location evidence="1">Cell membrane</location>
    </subcellularLocation>
</comment>
<evidence type="ECO:0000256" key="10">
    <source>
        <dbReference type="ARBA" id="ARBA00023180"/>
    </source>
</evidence>
<evidence type="ECO:0000256" key="7">
    <source>
        <dbReference type="ARBA" id="ARBA00022729"/>
    </source>
</evidence>
<keyword evidence="10" id="KW-0325">Glycoprotein</keyword>
<feature type="disulfide bond" evidence="17">
    <location>
        <begin position="261"/>
        <end position="276"/>
    </location>
</feature>
<evidence type="ECO:0000256" key="1">
    <source>
        <dbReference type="ARBA" id="ARBA00004236"/>
    </source>
</evidence>
<proteinExistence type="inferred from homology"/>
<keyword evidence="6" id="KW-1003">Cell membrane</keyword>
<keyword evidence="9 18" id="KW-0472">Membrane</keyword>
<evidence type="ECO:0000256" key="6">
    <source>
        <dbReference type="ARBA" id="ARBA00022475"/>
    </source>
</evidence>
<evidence type="ECO:0000256" key="16">
    <source>
        <dbReference type="PIRSR" id="PIRSR000894-1"/>
    </source>
</evidence>
<name>A0A1B6KA08_9HEMI</name>
<protein>
    <recommendedName>
        <fullName evidence="5">Multiple inositol polyphosphate phosphatase 1</fullName>
        <ecNumber evidence="4">3.1.3.62</ecNumber>
        <ecNumber evidence="3">3.1.3.80</ecNumber>
    </recommendedName>
    <alternativeName>
        <fullName evidence="11">2,3-bisphosphoglycerate 3-phosphatase</fullName>
    </alternativeName>
</protein>
<feature type="signal peptide" evidence="19">
    <location>
        <begin position="1"/>
        <end position="30"/>
    </location>
</feature>
<evidence type="ECO:0000256" key="19">
    <source>
        <dbReference type="SAM" id="SignalP"/>
    </source>
</evidence>
<evidence type="ECO:0000256" key="13">
    <source>
        <dbReference type="ARBA" id="ARBA00043671"/>
    </source>
</evidence>
<dbReference type="PANTHER" id="PTHR20963:SF8">
    <property type="entry name" value="MULTIPLE INOSITOL POLYPHOSPHATE PHOSPHATASE 1"/>
    <property type="match status" value="1"/>
</dbReference>
<comment type="catalytic activity">
    <reaction evidence="14">
        <text>1D-myo-inositol hexakisphosphate + H2O = 1D-myo-inositol 1,2,4,5,6-pentakisphosphate + phosphate</text>
        <dbReference type="Rhea" id="RHEA:16989"/>
        <dbReference type="ChEBI" id="CHEBI:15377"/>
        <dbReference type="ChEBI" id="CHEBI:43474"/>
        <dbReference type="ChEBI" id="CHEBI:57798"/>
        <dbReference type="ChEBI" id="CHEBI:58130"/>
        <dbReference type="EC" id="3.1.3.62"/>
    </reaction>
    <physiologicalReaction direction="left-to-right" evidence="14">
        <dbReference type="Rhea" id="RHEA:16990"/>
    </physiologicalReaction>
</comment>
<dbReference type="GO" id="GO:0003993">
    <property type="term" value="F:acid phosphatase activity"/>
    <property type="evidence" value="ECO:0007669"/>
    <property type="project" value="TreeGrafter"/>
</dbReference>
<dbReference type="EC" id="3.1.3.80" evidence="3"/>
<evidence type="ECO:0000256" key="12">
    <source>
        <dbReference type="ARBA" id="ARBA00043668"/>
    </source>
</evidence>
<evidence type="ECO:0000256" key="5">
    <source>
        <dbReference type="ARBA" id="ARBA00018097"/>
    </source>
</evidence>
<comment type="catalytic activity">
    <reaction evidence="12">
        <text>1D-myo-inositol 1,2,5,6-tetrakisphosphate + H2O = 1D-myo-inositol 1,2,6-trisphosphate + phosphate</text>
        <dbReference type="Rhea" id="RHEA:77119"/>
        <dbReference type="ChEBI" id="CHEBI:15377"/>
        <dbReference type="ChEBI" id="CHEBI:43474"/>
        <dbReference type="ChEBI" id="CHEBI:195535"/>
        <dbReference type="ChEBI" id="CHEBI:195537"/>
        <dbReference type="EC" id="3.1.3.62"/>
    </reaction>
    <physiologicalReaction direction="left-to-right" evidence="12">
        <dbReference type="Rhea" id="RHEA:77120"/>
    </physiologicalReaction>
</comment>
<keyword evidence="18" id="KW-0812">Transmembrane</keyword>
<dbReference type="Pfam" id="PF00328">
    <property type="entry name" value="His_Phos_2"/>
    <property type="match status" value="1"/>
</dbReference>
<organism evidence="20">
    <name type="scientific">Graphocephala atropunctata</name>
    <dbReference type="NCBI Taxonomy" id="36148"/>
    <lineage>
        <taxon>Eukaryota</taxon>
        <taxon>Metazoa</taxon>
        <taxon>Ecdysozoa</taxon>
        <taxon>Arthropoda</taxon>
        <taxon>Hexapoda</taxon>
        <taxon>Insecta</taxon>
        <taxon>Pterygota</taxon>
        <taxon>Neoptera</taxon>
        <taxon>Paraneoptera</taxon>
        <taxon>Hemiptera</taxon>
        <taxon>Auchenorrhyncha</taxon>
        <taxon>Membracoidea</taxon>
        <taxon>Cicadellidae</taxon>
        <taxon>Cicadellinae</taxon>
        <taxon>Cicadellini</taxon>
        <taxon>Graphocephala</taxon>
    </lineage>
</organism>
<evidence type="ECO:0000256" key="9">
    <source>
        <dbReference type="ARBA" id="ARBA00023136"/>
    </source>
</evidence>
<dbReference type="GO" id="GO:0005886">
    <property type="term" value="C:plasma membrane"/>
    <property type="evidence" value="ECO:0007669"/>
    <property type="project" value="UniProtKB-SubCell"/>
</dbReference>
<feature type="chain" id="PRO_5008586543" description="Multiple inositol polyphosphate phosphatase 1" evidence="19">
    <location>
        <begin position="31"/>
        <end position="475"/>
    </location>
</feature>
<feature type="disulfide bond" evidence="17">
    <location>
        <begin position="66"/>
        <end position="393"/>
    </location>
</feature>
<accession>A0A1B6KA08</accession>
<keyword evidence="17" id="KW-1015">Disulfide bond</keyword>
<dbReference type="InterPro" id="IPR016274">
    <property type="entry name" value="Histidine_acid_Pase_euk"/>
</dbReference>
<evidence type="ECO:0000256" key="4">
    <source>
        <dbReference type="ARBA" id="ARBA00013040"/>
    </source>
</evidence>
<dbReference type="EMBL" id="GEBQ01031695">
    <property type="protein sequence ID" value="JAT08282.1"/>
    <property type="molecule type" value="Transcribed_RNA"/>
</dbReference>
<evidence type="ECO:0000313" key="20">
    <source>
        <dbReference type="EMBL" id="JAT08282.1"/>
    </source>
</evidence>
<dbReference type="CDD" id="cd07061">
    <property type="entry name" value="HP_HAP_like"/>
    <property type="match status" value="1"/>
</dbReference>
<evidence type="ECO:0000256" key="3">
    <source>
        <dbReference type="ARBA" id="ARBA00012976"/>
    </source>
</evidence>
<dbReference type="EC" id="3.1.3.62" evidence="4"/>